<dbReference type="RefSeq" id="WP_399592374.1">
    <property type="nucleotide sequence ID" value="NZ_JBITPR010000036.1"/>
</dbReference>
<comment type="caution">
    <text evidence="1">The sequence shown here is derived from an EMBL/GenBank/DDBJ whole genome shotgun (WGS) entry which is preliminary data.</text>
</comment>
<accession>A0ABW8B8Z3</accession>
<dbReference type="EMBL" id="JBITPR010000036">
    <property type="protein sequence ID" value="MFI7871470.1"/>
    <property type="molecule type" value="Genomic_DNA"/>
</dbReference>
<keyword evidence="2" id="KW-1185">Reference proteome</keyword>
<reference evidence="1 2" key="1">
    <citation type="submission" date="2024-07" db="EMBL/GenBank/DDBJ databases">
        <title>Whole genome sequencing of Prodigiosin pigment-producing Streptomyces salinarius isolated from rhizosphere soil of Arachis hypogaea.</title>
        <authorList>
            <person name="Vidhya A."/>
            <person name="Ramya S."/>
        </authorList>
    </citation>
    <scope>NUCLEOTIDE SEQUENCE [LARGE SCALE GENOMIC DNA]</scope>
    <source>
        <strain evidence="1 2">VRMG2420</strain>
    </source>
</reference>
<evidence type="ECO:0000313" key="2">
    <source>
        <dbReference type="Proteomes" id="UP001614264"/>
    </source>
</evidence>
<gene>
    <name evidence="1" type="ORF">AB4829_12830</name>
</gene>
<evidence type="ECO:0000313" key="1">
    <source>
        <dbReference type="EMBL" id="MFI7871470.1"/>
    </source>
</evidence>
<protein>
    <submittedName>
        <fullName evidence="1">FG-GAP repeat domain-containing protein</fullName>
    </submittedName>
</protein>
<dbReference type="Proteomes" id="UP001614264">
    <property type="component" value="Unassembled WGS sequence"/>
</dbReference>
<sequence>MTEPVGPQQGGVSGVFTARLRRPSVRGRRRLVLGTGAALAAVATTLVLCSGPEPGDHAPTVVCSDTDNTSLTADVDADGRLDEIHDPDRSGEGSVLFSRADERVEVGVGEALGVWQKARGLLTSDLETRGTFGDFDGDGYLDLALFRSQKDIGDSPRPNLLVHEVRYGPLARDLSGSRSGTIRVQVSFFVAAVRATDEDQDGRAELHVFQSAGDGAYLEYVGRQQDGGLTLSRADTGYYGRGDWDELQPGWSDFGTCVYTSPESTPSVRREPSVDGLAHRDRIAAPLPA</sequence>
<name>A0ABW8B8Z3_9ACTN</name>
<proteinExistence type="predicted"/>
<dbReference type="SUPFAM" id="SSF69318">
    <property type="entry name" value="Integrin alpha N-terminal domain"/>
    <property type="match status" value="1"/>
</dbReference>
<organism evidence="1 2">
    <name type="scientific">Streptomyces salinarius</name>
    <dbReference type="NCBI Taxonomy" id="2762598"/>
    <lineage>
        <taxon>Bacteria</taxon>
        <taxon>Bacillati</taxon>
        <taxon>Actinomycetota</taxon>
        <taxon>Actinomycetes</taxon>
        <taxon>Kitasatosporales</taxon>
        <taxon>Streptomycetaceae</taxon>
        <taxon>Streptomyces</taxon>
    </lineage>
</organism>
<dbReference type="InterPro" id="IPR028994">
    <property type="entry name" value="Integrin_alpha_N"/>
</dbReference>